<dbReference type="EMBL" id="JAACFV010000132">
    <property type="protein sequence ID" value="KAF7504601.1"/>
    <property type="molecule type" value="Genomic_DNA"/>
</dbReference>
<dbReference type="SUPFAM" id="SSF54695">
    <property type="entry name" value="POZ domain"/>
    <property type="match status" value="1"/>
</dbReference>
<dbReference type="AlphaFoldDB" id="A0A8H7ACH8"/>
<evidence type="ECO:0000313" key="2">
    <source>
        <dbReference type="EMBL" id="KAF7504601.1"/>
    </source>
</evidence>
<proteinExistence type="predicted"/>
<dbReference type="PROSITE" id="PS50097">
    <property type="entry name" value="BTB"/>
    <property type="match status" value="1"/>
</dbReference>
<name>A0A8H7ACH8_9EURO</name>
<dbReference type="CDD" id="cd18186">
    <property type="entry name" value="BTB_POZ_ZBTB_KLHL-like"/>
    <property type="match status" value="1"/>
</dbReference>
<sequence length="315" mass="35738">MATSEEAPYRRILSFLESGHFADFTIKCKGHGWKVHKVIISAECGFFRRMCMSNFKEAVEGAVDFPEDDPKLIARLILFLYTEYYPVWKPGQAQGNAGKVASSQWMKSLRELLHSEDIFINKEQGEMCESMGTESMAIDTWMHALADRLDVPKLAAEAQKNYGQARSRMEDLCSVEDFAASVKVVYQTTSTTDRRLRDIALFSVQEDLGWLQRSSSVTDTDEEDEWLLDLLRSTPEYAIQLLAIDVKRVVVWCELCQRKISVVNLCSCGMRGLCGDVDCTTGAWTSISCWLCGKTGGWRKATMDDPEECEYMNEE</sequence>
<dbReference type="InterPro" id="IPR000210">
    <property type="entry name" value="BTB/POZ_dom"/>
</dbReference>
<protein>
    <recommendedName>
        <fullName evidence="1">BTB domain-containing protein</fullName>
    </recommendedName>
</protein>
<gene>
    <name evidence="2" type="ORF">GJ744_002028</name>
</gene>
<dbReference type="OrthoDB" id="6359816at2759"/>
<dbReference type="Gene3D" id="3.30.710.10">
    <property type="entry name" value="Potassium Channel Kv1.1, Chain A"/>
    <property type="match status" value="1"/>
</dbReference>
<dbReference type="InterPro" id="IPR011333">
    <property type="entry name" value="SKP1/BTB/POZ_sf"/>
</dbReference>
<dbReference type="Proteomes" id="UP000606974">
    <property type="component" value="Unassembled WGS sequence"/>
</dbReference>
<accession>A0A8H7ACH8</accession>
<dbReference type="PANTHER" id="PTHR47843">
    <property type="entry name" value="BTB DOMAIN-CONTAINING PROTEIN-RELATED"/>
    <property type="match status" value="1"/>
</dbReference>
<evidence type="ECO:0000313" key="3">
    <source>
        <dbReference type="Proteomes" id="UP000606974"/>
    </source>
</evidence>
<dbReference type="Pfam" id="PF00651">
    <property type="entry name" value="BTB"/>
    <property type="match status" value="1"/>
</dbReference>
<evidence type="ECO:0000259" key="1">
    <source>
        <dbReference type="PROSITE" id="PS50097"/>
    </source>
</evidence>
<comment type="caution">
    <text evidence="2">The sequence shown here is derived from an EMBL/GenBank/DDBJ whole genome shotgun (WGS) entry which is preliminary data.</text>
</comment>
<dbReference type="PANTHER" id="PTHR47843:SF5">
    <property type="entry name" value="BTB_POZ DOMAIN PROTEIN"/>
    <property type="match status" value="1"/>
</dbReference>
<keyword evidence="3" id="KW-1185">Reference proteome</keyword>
<organism evidence="2 3">
    <name type="scientific">Endocarpon pusillum</name>
    <dbReference type="NCBI Taxonomy" id="364733"/>
    <lineage>
        <taxon>Eukaryota</taxon>
        <taxon>Fungi</taxon>
        <taxon>Dikarya</taxon>
        <taxon>Ascomycota</taxon>
        <taxon>Pezizomycotina</taxon>
        <taxon>Eurotiomycetes</taxon>
        <taxon>Chaetothyriomycetidae</taxon>
        <taxon>Verrucariales</taxon>
        <taxon>Verrucariaceae</taxon>
        <taxon>Endocarpon</taxon>
    </lineage>
</organism>
<feature type="domain" description="BTB" evidence="1">
    <location>
        <begin position="22"/>
        <end position="89"/>
    </location>
</feature>
<reference evidence="2" key="1">
    <citation type="submission" date="2020-02" db="EMBL/GenBank/DDBJ databases">
        <authorList>
            <person name="Palmer J.M."/>
        </authorList>
    </citation>
    <scope>NUCLEOTIDE SEQUENCE</scope>
    <source>
        <strain evidence="2">EPUS1.4</strain>
        <tissue evidence="2">Thallus</tissue>
    </source>
</reference>